<feature type="chain" id="PRO_5011647416" evidence="1">
    <location>
        <begin position="27"/>
        <end position="115"/>
    </location>
</feature>
<dbReference type="Gene3D" id="2.60.40.420">
    <property type="entry name" value="Cupredoxins - blue copper proteins"/>
    <property type="match status" value="1"/>
</dbReference>
<dbReference type="InterPro" id="IPR028096">
    <property type="entry name" value="EfeO_Cupredoxin"/>
</dbReference>
<evidence type="ECO:0000313" key="4">
    <source>
        <dbReference type="Proteomes" id="UP000198755"/>
    </source>
</evidence>
<organism evidence="3 4">
    <name type="scientific">Methylocapsa palsarum</name>
    <dbReference type="NCBI Taxonomy" id="1612308"/>
    <lineage>
        <taxon>Bacteria</taxon>
        <taxon>Pseudomonadati</taxon>
        <taxon>Pseudomonadota</taxon>
        <taxon>Alphaproteobacteria</taxon>
        <taxon>Hyphomicrobiales</taxon>
        <taxon>Beijerinckiaceae</taxon>
        <taxon>Methylocapsa</taxon>
    </lineage>
</organism>
<evidence type="ECO:0000313" key="3">
    <source>
        <dbReference type="EMBL" id="SFK73262.1"/>
    </source>
</evidence>
<keyword evidence="4" id="KW-1185">Reference proteome</keyword>
<dbReference type="STRING" id="1612308.SAMN05444581_11720"/>
<keyword evidence="1" id="KW-0732">Signal</keyword>
<accession>A0A1I4BWY0</accession>
<evidence type="ECO:0000259" key="2">
    <source>
        <dbReference type="Pfam" id="PF13473"/>
    </source>
</evidence>
<dbReference type="InterPro" id="IPR008972">
    <property type="entry name" value="Cupredoxin"/>
</dbReference>
<dbReference type="Pfam" id="PF13473">
    <property type="entry name" value="Cupredoxin_1"/>
    <property type="match status" value="1"/>
</dbReference>
<evidence type="ECO:0000256" key="1">
    <source>
        <dbReference type="SAM" id="SignalP"/>
    </source>
</evidence>
<dbReference type="Proteomes" id="UP000198755">
    <property type="component" value="Unassembled WGS sequence"/>
</dbReference>
<reference evidence="3 4" key="1">
    <citation type="submission" date="2016-10" db="EMBL/GenBank/DDBJ databases">
        <authorList>
            <person name="de Groot N.N."/>
        </authorList>
    </citation>
    <scope>NUCLEOTIDE SEQUENCE [LARGE SCALE GENOMIC DNA]</scope>
    <source>
        <strain evidence="3 4">NE2</strain>
    </source>
</reference>
<protein>
    <submittedName>
        <fullName evidence="3">Cupredoxin-like domain-containing protein</fullName>
    </submittedName>
</protein>
<sequence length="115" mass="12562">MNRVKSSLAAAIVAFSLPALPARAQADDEPTFAIEFHDGKVDPVRLEVPANRRFKIELRNTGDTPTEFENGDLRQEKVVAPNSTAVLVVRTLDAGEYAFSDDYHPDAPKAVLVAK</sequence>
<feature type="signal peptide" evidence="1">
    <location>
        <begin position="1"/>
        <end position="26"/>
    </location>
</feature>
<dbReference type="EMBL" id="FOSN01000017">
    <property type="protein sequence ID" value="SFK73262.1"/>
    <property type="molecule type" value="Genomic_DNA"/>
</dbReference>
<name>A0A1I4BWY0_9HYPH</name>
<dbReference type="SUPFAM" id="SSF49503">
    <property type="entry name" value="Cupredoxins"/>
    <property type="match status" value="1"/>
</dbReference>
<gene>
    <name evidence="3" type="ORF">SAMN05444581_11720</name>
</gene>
<feature type="domain" description="EfeO-type cupredoxin-like" evidence="2">
    <location>
        <begin position="13"/>
        <end position="114"/>
    </location>
</feature>
<proteinExistence type="predicted"/>
<dbReference type="AlphaFoldDB" id="A0A1I4BWY0"/>